<dbReference type="AlphaFoldDB" id="T1JS12"/>
<evidence type="ECO:0000313" key="3">
    <source>
        <dbReference type="EnsemblMetazoa" id="tetur01g08870.1"/>
    </source>
</evidence>
<evidence type="ECO:0000256" key="2">
    <source>
        <dbReference type="SAM" id="MobiDB-lite"/>
    </source>
</evidence>
<evidence type="ECO:0000256" key="1">
    <source>
        <dbReference type="SAM" id="Coils"/>
    </source>
</evidence>
<organism evidence="3 4">
    <name type="scientific">Tetranychus urticae</name>
    <name type="common">Two-spotted spider mite</name>
    <dbReference type="NCBI Taxonomy" id="32264"/>
    <lineage>
        <taxon>Eukaryota</taxon>
        <taxon>Metazoa</taxon>
        <taxon>Ecdysozoa</taxon>
        <taxon>Arthropoda</taxon>
        <taxon>Chelicerata</taxon>
        <taxon>Arachnida</taxon>
        <taxon>Acari</taxon>
        <taxon>Acariformes</taxon>
        <taxon>Trombidiformes</taxon>
        <taxon>Prostigmata</taxon>
        <taxon>Eleutherengona</taxon>
        <taxon>Raphignathae</taxon>
        <taxon>Tetranychoidea</taxon>
        <taxon>Tetranychidae</taxon>
        <taxon>Tetranychus</taxon>
    </lineage>
</organism>
<evidence type="ECO:0000313" key="4">
    <source>
        <dbReference type="Proteomes" id="UP000015104"/>
    </source>
</evidence>
<sequence length="243" mass="27818">MDAMDDKTCITSIEMDGKPGQEYFLKSEIINRDGDSLKVNLILTNILEAYTGTYETNLHGDQSLEAFVRGNKTDSTRTTKYIFILDTKKCLLTWKLVQYDEEGDEVLRMPIDNVLLKKASLEATQIVSKILKEMKASIAEKNAKIKQLSDNNKRLKQNCADTTNRLEKFAQLKQNEFKKLIDVSIGLINEKKKMIRDLLASGATFGKEKRVWNHEVKDDDVKPETKPKLTKAKRGRIKIEDDE</sequence>
<dbReference type="Gene3D" id="1.20.5.370">
    <property type="match status" value="1"/>
</dbReference>
<protein>
    <submittedName>
        <fullName evidence="3">Uncharacterized protein</fullName>
    </submittedName>
</protein>
<dbReference type="HOGENOM" id="CLU_1143840_0_0_1"/>
<dbReference type="Proteomes" id="UP000015104">
    <property type="component" value="Unassembled WGS sequence"/>
</dbReference>
<reference evidence="4" key="1">
    <citation type="submission" date="2011-08" db="EMBL/GenBank/DDBJ databases">
        <authorList>
            <person name="Rombauts S."/>
        </authorList>
    </citation>
    <scope>NUCLEOTIDE SEQUENCE</scope>
    <source>
        <strain evidence="4">London</strain>
    </source>
</reference>
<accession>T1JS12</accession>
<dbReference type="SUPFAM" id="SSF58022">
    <property type="entry name" value="XRCC4, C-terminal oligomerization domain"/>
    <property type="match status" value="1"/>
</dbReference>
<dbReference type="InterPro" id="IPR014751">
    <property type="entry name" value="XRCC4-like_C"/>
</dbReference>
<keyword evidence="1" id="KW-0175">Coiled coil</keyword>
<name>T1JS12_TETUR</name>
<proteinExistence type="predicted"/>
<feature type="compositionally biased region" description="Basic and acidic residues" evidence="2">
    <location>
        <begin position="216"/>
        <end position="227"/>
    </location>
</feature>
<feature type="region of interest" description="Disordered" evidence="2">
    <location>
        <begin position="216"/>
        <end position="243"/>
    </location>
</feature>
<dbReference type="EnsemblMetazoa" id="tetur01g08870.1">
    <property type="protein sequence ID" value="tetur01g08870.1"/>
    <property type="gene ID" value="tetur01g08870"/>
</dbReference>
<dbReference type="EMBL" id="CAEY01000458">
    <property type="status" value="NOT_ANNOTATED_CDS"/>
    <property type="molecule type" value="Genomic_DNA"/>
</dbReference>
<keyword evidence="4" id="KW-1185">Reference proteome</keyword>
<feature type="coiled-coil region" evidence="1">
    <location>
        <begin position="131"/>
        <end position="172"/>
    </location>
</feature>
<reference evidence="3" key="2">
    <citation type="submission" date="2015-06" db="UniProtKB">
        <authorList>
            <consortium name="EnsemblMetazoa"/>
        </authorList>
    </citation>
    <scope>IDENTIFICATION</scope>
</reference>